<dbReference type="PANTHER" id="PTHR47510:SF3">
    <property type="entry name" value="ENDO_EXONUCLEASE_PHOSPHATASE DOMAIN-CONTAINING PROTEIN"/>
    <property type="match status" value="1"/>
</dbReference>
<dbReference type="Pfam" id="PF00078">
    <property type="entry name" value="RVT_1"/>
    <property type="match status" value="1"/>
</dbReference>
<dbReference type="CDD" id="cd01650">
    <property type="entry name" value="RT_nLTR_like"/>
    <property type="match status" value="1"/>
</dbReference>
<dbReference type="PANTHER" id="PTHR47510">
    <property type="entry name" value="REVERSE TRANSCRIPTASE DOMAIN-CONTAINING PROTEIN"/>
    <property type="match status" value="1"/>
</dbReference>
<accession>A0A7D9ENJ1</accession>
<proteinExistence type="predicted"/>
<organism evidence="1 2">
    <name type="scientific">Paramuricea clavata</name>
    <name type="common">Red gorgonian</name>
    <name type="synonym">Violescent sea-whip</name>
    <dbReference type="NCBI Taxonomy" id="317549"/>
    <lineage>
        <taxon>Eukaryota</taxon>
        <taxon>Metazoa</taxon>
        <taxon>Cnidaria</taxon>
        <taxon>Anthozoa</taxon>
        <taxon>Octocorallia</taxon>
        <taxon>Malacalcyonacea</taxon>
        <taxon>Plexauridae</taxon>
        <taxon>Paramuricea</taxon>
    </lineage>
</organism>
<dbReference type="Pfam" id="PF03372">
    <property type="entry name" value="Exo_endo_phos"/>
    <property type="match status" value="1"/>
</dbReference>
<dbReference type="PROSITE" id="PS50878">
    <property type="entry name" value="RT_POL"/>
    <property type="match status" value="1"/>
</dbReference>
<comment type="caution">
    <text evidence="1">The sequence shown here is derived from an EMBL/GenBank/DDBJ whole genome shotgun (WGS) entry which is preliminary data.</text>
</comment>
<dbReference type="SUPFAM" id="SSF56219">
    <property type="entry name" value="DNase I-like"/>
    <property type="match status" value="1"/>
</dbReference>
<protein>
    <submittedName>
        <fullName evidence="1">Uncharacterized protein</fullName>
    </submittedName>
</protein>
<reference evidence="1" key="1">
    <citation type="submission" date="2020-04" db="EMBL/GenBank/DDBJ databases">
        <authorList>
            <person name="Alioto T."/>
            <person name="Alioto T."/>
            <person name="Gomez Garrido J."/>
        </authorList>
    </citation>
    <scope>NUCLEOTIDE SEQUENCE</scope>
    <source>
        <strain evidence="1">A484AB</strain>
    </source>
</reference>
<keyword evidence="2" id="KW-1185">Reference proteome</keyword>
<evidence type="ECO:0000313" key="1">
    <source>
        <dbReference type="EMBL" id="CAB4013193.1"/>
    </source>
</evidence>
<dbReference type="InterPro" id="IPR000477">
    <property type="entry name" value="RT_dom"/>
</dbReference>
<name>A0A7D9ENJ1_PARCT</name>
<dbReference type="Proteomes" id="UP001152795">
    <property type="component" value="Unassembled WGS sequence"/>
</dbReference>
<evidence type="ECO:0000313" key="2">
    <source>
        <dbReference type="Proteomes" id="UP001152795"/>
    </source>
</evidence>
<dbReference type="AlphaFoldDB" id="A0A7D9ENJ1"/>
<dbReference type="InterPro" id="IPR043502">
    <property type="entry name" value="DNA/RNA_pol_sf"/>
</dbReference>
<dbReference type="EMBL" id="CACRXK020007798">
    <property type="protein sequence ID" value="CAB4013193.1"/>
    <property type="molecule type" value="Genomic_DNA"/>
</dbReference>
<dbReference type="Gene3D" id="3.60.10.10">
    <property type="entry name" value="Endonuclease/exonuclease/phosphatase"/>
    <property type="match status" value="1"/>
</dbReference>
<dbReference type="SUPFAM" id="SSF56672">
    <property type="entry name" value="DNA/RNA polymerases"/>
    <property type="match status" value="1"/>
</dbReference>
<dbReference type="GO" id="GO:0003824">
    <property type="term" value="F:catalytic activity"/>
    <property type="evidence" value="ECO:0007669"/>
    <property type="project" value="InterPro"/>
</dbReference>
<dbReference type="InterPro" id="IPR005135">
    <property type="entry name" value="Endo/exonuclease/phosphatase"/>
</dbReference>
<sequence>MAANLVFKLVIFLIFLNFSSQFLAFRLFTSIVKSNIYKECYGLNEDGAISTTYESTFFRQHVNIHRTKYDSKFKVPFAVNKPSKHGSICLALPSKPFKVDLTICVDVSPNPGPETSKRINFGTENLITVGASSRSPTFIRSLRFSQLAKYIDEHTYSLLRYFEILKPYVVGQVKQRKIANNINNNNCDSIVSHNSTEQQTPCIKIATPETTSVSDSADTDSRNIDASTSTVSHISTRRHSNPGSNLKIVHVNIRSLRNTDHLIQVREFAKSENIDVLTISETWLNSTVTNKEITIDGYKLHRLDRLHKKGGGVCLYIRNDIKANILKDISHISDCNFHQLWLQLQYKKLKSLVVCATYRPPDCPLTCLQSLLKPSYITALSMNKPIIILGDLNCNTLKECPENKALTDISIELNLTQIITTPTRITDRSQSLIDVILISNPDLVCDSGVIDTAISDHLPVFATLKLRLPKPPSRFITVRSFKNYDPSLFSAALASNSSNLLSIFTKPDVDSKLATFNSVLLSTLEAHAPVKRIKIRSRPCPYVTTEIKDLMNTRDRILRRFKTTRDDNDWHIYKEARQTVKTTLRNAERNYIRNEVQTHKDKPGCLWKIINKVIPSKERPTLTYGKDHKSVADDFNQFFSSVGRKTAEEATRLALENNINISTTSLPSTPPVNSPDDLFYFRPVTCTEVQNIILSMPSNKSPGLDKINMRVIKDSLPVILGPLTDIINCSLNTSTYPKAWKKAEVIPLLKDGDHEQASNNRPLSLLPVASKVCEKIVLSQFNTYLTRNNRLSSHQSGNKKHFSTETLSIFVNDTILKAMDNKKLTALVLLDLSKAFDSVNHNILLQKLERIGASKPSLRWFGSYLNGRSQVVRIGSTSSSPLNLTHGVPQGAILSPLLFCIYMNDLPLSPRSSSLESYVDDSKVFLSFPIKDTTSTKANLEEDLCLVAKWCSTNHLLINPEKTKFLLIGTPQLLKELPSSMTLSFLGKDIIPVFSAKDLGVTLDSHLSYNEHKNLVSSCTAKLCQINRVKDSFDKETLKLIISSLVISKLFYCSSTWSNTSSTNISKLQAVQNFACRIITNTRKFDHITPALRQISWLPVKEQLILRDSIMTYKCMNSLVPQYLSEKFSKRSSIHSRLTRNQDTLQIPFNRTATGQRSFHYRAVNLWNGLDENIKEARSLRHFKKLMKNNL</sequence>
<dbReference type="InterPro" id="IPR036691">
    <property type="entry name" value="Endo/exonu/phosph_ase_sf"/>
</dbReference>
<gene>
    <name evidence="1" type="ORF">PACLA_8A053367</name>
</gene>
<feature type="non-terminal residue" evidence="1">
    <location>
        <position position="1"/>
    </location>
</feature>